<accession>A0A2T6C4X6</accession>
<dbReference type="InterPro" id="IPR011990">
    <property type="entry name" value="TPR-like_helical_dom_sf"/>
</dbReference>
<dbReference type="Gene3D" id="1.25.40.10">
    <property type="entry name" value="Tetratricopeptide repeat domain"/>
    <property type="match status" value="1"/>
</dbReference>
<dbReference type="SUPFAM" id="SSF48452">
    <property type="entry name" value="TPR-like"/>
    <property type="match status" value="1"/>
</dbReference>
<protein>
    <recommendedName>
        <fullName evidence="1">TOTE conflict systems S1/CSD-like domain-containing protein</fullName>
    </recommendedName>
</protein>
<reference evidence="2 3" key="1">
    <citation type="submission" date="2018-04" db="EMBL/GenBank/DDBJ databases">
        <title>Genomic Encyclopedia of Archaeal and Bacterial Type Strains, Phase II (KMG-II): from individual species to whole genera.</title>
        <authorList>
            <person name="Goeker M."/>
        </authorList>
    </citation>
    <scope>NUCLEOTIDE SEQUENCE [LARGE SCALE GENOMIC DNA]</scope>
    <source>
        <strain evidence="2 3">DSM 12244</strain>
    </source>
</reference>
<dbReference type="EMBL" id="QBKU01000017">
    <property type="protein sequence ID" value="PTX63381.1"/>
    <property type="molecule type" value="Genomic_DNA"/>
</dbReference>
<feature type="domain" description="TOTE conflict systems S1/CSD-like" evidence="1">
    <location>
        <begin position="405"/>
        <end position="466"/>
    </location>
</feature>
<gene>
    <name evidence="2" type="ORF">C8N31_11715</name>
</gene>
<dbReference type="RefSeq" id="WP_025047603.1">
    <property type="nucleotide sequence ID" value="NZ_QBKU01000017.1"/>
</dbReference>
<dbReference type="OrthoDB" id="6196244at2"/>
<dbReference type="InterPro" id="IPR054283">
    <property type="entry name" value="DUF7017"/>
</dbReference>
<dbReference type="InterPro" id="IPR054427">
    <property type="entry name" value="S1CSD-TOTE-2"/>
</dbReference>
<organism evidence="2 3">
    <name type="scientific">Sulfitobacter mediterraneus</name>
    <dbReference type="NCBI Taxonomy" id="83219"/>
    <lineage>
        <taxon>Bacteria</taxon>
        <taxon>Pseudomonadati</taxon>
        <taxon>Pseudomonadota</taxon>
        <taxon>Alphaproteobacteria</taxon>
        <taxon>Rhodobacterales</taxon>
        <taxon>Roseobacteraceae</taxon>
        <taxon>Sulfitobacter</taxon>
    </lineage>
</organism>
<comment type="caution">
    <text evidence="2">The sequence shown here is derived from an EMBL/GenBank/DDBJ whole genome shotgun (WGS) entry which is preliminary data.</text>
</comment>
<dbReference type="AlphaFoldDB" id="A0A2T6C4X6"/>
<proteinExistence type="predicted"/>
<dbReference type="Pfam" id="PF22707">
    <property type="entry name" value="S1CSD-TOTE-2"/>
    <property type="match status" value="1"/>
</dbReference>
<dbReference type="Proteomes" id="UP000244092">
    <property type="component" value="Unassembled WGS sequence"/>
</dbReference>
<evidence type="ECO:0000313" key="3">
    <source>
        <dbReference type="Proteomes" id="UP000244092"/>
    </source>
</evidence>
<sequence>MDSKEIFGLRRAGKSAEALEAARAGLSGREDDLWFLRAYAWVLYDQVKKIVDEYEQKRLSDSAMANRISPFMREFSKMAAPLRGDTAFSQMLRLAGKVSRHWPDFLAFSQWAGIDNFPDEDRAPFITDDGRRIDSLQQRFVRAIAREAASAATEVRRDSDPVRWGLTILVKALAKNPTDQWLNYYQSKIDLSEDRFEDAMRRLVPILRKQSRAAWPWALLGEILEKSQPEQAVVCYIHATELAREEQEVARVRIRLAELLAAQERFDEAAFQAHLAADYREEHSFRTPAELSGLLQSDWYALEISADRLKPPPKAASAARKLLAELDARPVVYSLGVVEHINEAKALTYVATGVESGSPMPHGRFPEIACVEPGTIVEIGRTDPAEKPTDWRLAETKAIPGFCEDVTGRLERHDGNSFAFLRNPRGDVFVPPDLAKEVGGGEVAERTVRAILRKAKNGKVGWKALRFLG</sequence>
<evidence type="ECO:0000313" key="2">
    <source>
        <dbReference type="EMBL" id="PTX63381.1"/>
    </source>
</evidence>
<dbReference type="Pfam" id="PF22860">
    <property type="entry name" value="DUF7017"/>
    <property type="match status" value="1"/>
</dbReference>
<name>A0A2T6C4X6_9RHOB</name>
<evidence type="ECO:0000259" key="1">
    <source>
        <dbReference type="Pfam" id="PF22707"/>
    </source>
</evidence>